<comment type="caution">
    <text evidence="1">The sequence shown here is derived from an EMBL/GenBank/DDBJ whole genome shotgun (WGS) entry which is preliminary data.</text>
</comment>
<dbReference type="EMBL" id="BMAW01013982">
    <property type="protein sequence ID" value="GFT36700.1"/>
    <property type="molecule type" value="Genomic_DNA"/>
</dbReference>
<name>A0A8X6TP94_NEPPI</name>
<protein>
    <submittedName>
        <fullName evidence="1">Uncharacterized protein</fullName>
    </submittedName>
</protein>
<proteinExistence type="predicted"/>
<gene>
    <name evidence="1" type="ORF">NPIL_431871</name>
</gene>
<evidence type="ECO:0000313" key="2">
    <source>
        <dbReference type="Proteomes" id="UP000887013"/>
    </source>
</evidence>
<accession>A0A8X6TP94</accession>
<dbReference type="Proteomes" id="UP000887013">
    <property type="component" value="Unassembled WGS sequence"/>
</dbReference>
<reference evidence="1" key="1">
    <citation type="submission" date="2020-08" db="EMBL/GenBank/DDBJ databases">
        <title>Multicomponent nature underlies the extraordinary mechanical properties of spider dragline silk.</title>
        <authorList>
            <person name="Kono N."/>
            <person name="Nakamura H."/>
            <person name="Mori M."/>
            <person name="Yoshida Y."/>
            <person name="Ohtoshi R."/>
            <person name="Malay A.D."/>
            <person name="Moran D.A.P."/>
            <person name="Tomita M."/>
            <person name="Numata K."/>
            <person name="Arakawa K."/>
        </authorList>
    </citation>
    <scope>NUCLEOTIDE SEQUENCE</scope>
</reference>
<sequence>MLLLLNGYIIIPNLHPINRSIRSTRIEMFSYRPNPRDVEKEGFRSLISHFPLLYYTFYCILSPAVQVCRPLSSTIDLFFRAVFLSYPAIPCRKGFWKRALGSVVFPVWIEGKDIYRLENKVDFFSSCLLLSHLIGRRMVAICTFEGIG</sequence>
<organism evidence="1 2">
    <name type="scientific">Nephila pilipes</name>
    <name type="common">Giant wood spider</name>
    <name type="synonym">Nephila maculata</name>
    <dbReference type="NCBI Taxonomy" id="299642"/>
    <lineage>
        <taxon>Eukaryota</taxon>
        <taxon>Metazoa</taxon>
        <taxon>Ecdysozoa</taxon>
        <taxon>Arthropoda</taxon>
        <taxon>Chelicerata</taxon>
        <taxon>Arachnida</taxon>
        <taxon>Araneae</taxon>
        <taxon>Araneomorphae</taxon>
        <taxon>Entelegynae</taxon>
        <taxon>Araneoidea</taxon>
        <taxon>Nephilidae</taxon>
        <taxon>Nephila</taxon>
    </lineage>
</organism>
<evidence type="ECO:0000313" key="1">
    <source>
        <dbReference type="EMBL" id="GFT36700.1"/>
    </source>
</evidence>
<dbReference type="AlphaFoldDB" id="A0A8X6TP94"/>
<keyword evidence="2" id="KW-1185">Reference proteome</keyword>